<dbReference type="PANTHER" id="PTHR19384">
    <property type="entry name" value="NITRIC OXIDE SYNTHASE-RELATED"/>
    <property type="match status" value="1"/>
</dbReference>
<dbReference type="InterPro" id="IPR017927">
    <property type="entry name" value="FAD-bd_FR_type"/>
</dbReference>
<evidence type="ECO:0000256" key="5">
    <source>
        <dbReference type="SAM" id="Phobius"/>
    </source>
</evidence>
<evidence type="ECO:0000313" key="9">
    <source>
        <dbReference type="Proteomes" id="UP000313645"/>
    </source>
</evidence>
<feature type="transmembrane region" description="Helical" evidence="5">
    <location>
        <begin position="124"/>
        <end position="144"/>
    </location>
</feature>
<feature type="domain" description="FAD-binding FR-type" evidence="7">
    <location>
        <begin position="486"/>
        <end position="598"/>
    </location>
</feature>
<evidence type="ECO:0000256" key="3">
    <source>
        <dbReference type="ARBA" id="ARBA00023797"/>
    </source>
</evidence>
<feature type="transmembrane region" description="Helical" evidence="5">
    <location>
        <begin position="7"/>
        <end position="27"/>
    </location>
</feature>
<dbReference type="Gene3D" id="3.40.50.360">
    <property type="match status" value="1"/>
</dbReference>
<gene>
    <name evidence="8" type="ORF">EZI54_06035</name>
</gene>
<keyword evidence="5" id="KW-1133">Transmembrane helix</keyword>
<reference evidence="8 9" key="1">
    <citation type="submission" date="2019-02" db="EMBL/GenBank/DDBJ databases">
        <title>Marinobacter halodurans sp. nov., a marine bacterium isolated from sea tidal flat.</title>
        <authorList>
            <person name="Yoo Y."/>
            <person name="Lee D.W."/>
            <person name="Kim B.S."/>
            <person name="Kim J.-J."/>
        </authorList>
    </citation>
    <scope>NUCLEOTIDE SEQUENCE [LARGE SCALE GENOMIC DNA]</scope>
    <source>
        <strain evidence="8 9">YJ-S3-2</strain>
    </source>
</reference>
<feature type="transmembrane region" description="Helical" evidence="5">
    <location>
        <begin position="289"/>
        <end position="315"/>
    </location>
</feature>
<dbReference type="InterPro" id="IPR001433">
    <property type="entry name" value="OxRdtase_FAD/NAD-bd"/>
</dbReference>
<evidence type="ECO:0000259" key="6">
    <source>
        <dbReference type="PROSITE" id="PS50902"/>
    </source>
</evidence>
<dbReference type="InterPro" id="IPR001709">
    <property type="entry name" value="Flavoprot_Pyr_Nucl_cyt_Rdtase"/>
</dbReference>
<dbReference type="CDD" id="cd06201">
    <property type="entry name" value="SiR_like2"/>
    <property type="match status" value="1"/>
</dbReference>
<name>A0ABY1ZMI3_9GAMM</name>
<dbReference type="SUPFAM" id="SSF52343">
    <property type="entry name" value="Ferredoxin reductase-like, C-terminal NADP-linked domain"/>
    <property type="match status" value="1"/>
</dbReference>
<comment type="caution">
    <text evidence="8">The sequence shown here is derived from an EMBL/GenBank/DDBJ whole genome shotgun (WGS) entry which is preliminary data.</text>
</comment>
<evidence type="ECO:0000259" key="7">
    <source>
        <dbReference type="PROSITE" id="PS51384"/>
    </source>
</evidence>
<dbReference type="SUPFAM" id="SSF63380">
    <property type="entry name" value="Riboflavin synthase domain-like"/>
    <property type="match status" value="1"/>
</dbReference>
<feature type="region of interest" description="Disordered" evidence="4">
    <location>
        <begin position="516"/>
        <end position="535"/>
    </location>
</feature>
<evidence type="ECO:0000256" key="1">
    <source>
        <dbReference type="ARBA" id="ARBA00022630"/>
    </source>
</evidence>
<keyword evidence="1" id="KW-0285">Flavoprotein</keyword>
<dbReference type="PANTHER" id="PTHR19384:SF17">
    <property type="entry name" value="NADPH--CYTOCHROME P450 REDUCTASE"/>
    <property type="match status" value="1"/>
</dbReference>
<dbReference type="InterPro" id="IPR005625">
    <property type="entry name" value="PepSY-ass_TM"/>
</dbReference>
<keyword evidence="2" id="KW-0288">FMN</keyword>
<protein>
    <recommendedName>
        <fullName evidence="3">NADPH--hemoprotein reductase</fullName>
        <ecNumber evidence="3">1.6.2.4</ecNumber>
    </recommendedName>
</protein>
<dbReference type="EC" id="1.6.2.4" evidence="3"/>
<proteinExistence type="predicted"/>
<dbReference type="InterPro" id="IPR029039">
    <property type="entry name" value="Flavoprotein-like_sf"/>
</dbReference>
<organism evidence="8 9">
    <name type="scientific">Marinobacter halodurans</name>
    <dbReference type="NCBI Taxonomy" id="2528979"/>
    <lineage>
        <taxon>Bacteria</taxon>
        <taxon>Pseudomonadati</taxon>
        <taxon>Pseudomonadota</taxon>
        <taxon>Gammaproteobacteria</taxon>
        <taxon>Pseudomonadales</taxon>
        <taxon>Marinobacteraceae</taxon>
        <taxon>Marinobacter</taxon>
    </lineage>
</organism>
<dbReference type="Pfam" id="PF00258">
    <property type="entry name" value="Flavodoxin_1"/>
    <property type="match status" value="1"/>
</dbReference>
<dbReference type="EMBL" id="SJDL01000007">
    <property type="protein sequence ID" value="TBW57601.1"/>
    <property type="molecule type" value="Genomic_DNA"/>
</dbReference>
<keyword evidence="5" id="KW-0472">Membrane</keyword>
<accession>A0ABY1ZMI3</accession>
<dbReference type="Gene3D" id="3.40.50.80">
    <property type="entry name" value="Nucleotide-binding domain of ferredoxin-NADP reductase (FNR) module"/>
    <property type="match status" value="1"/>
</dbReference>
<evidence type="ECO:0000256" key="4">
    <source>
        <dbReference type="SAM" id="MobiDB-lite"/>
    </source>
</evidence>
<dbReference type="SUPFAM" id="SSF52218">
    <property type="entry name" value="Flavoproteins"/>
    <property type="match status" value="1"/>
</dbReference>
<feature type="transmembrane region" description="Helical" evidence="5">
    <location>
        <begin position="172"/>
        <end position="194"/>
    </location>
</feature>
<dbReference type="RefSeq" id="WP_131480059.1">
    <property type="nucleotide sequence ID" value="NZ_SJDL01000007.1"/>
</dbReference>
<sequence length="735" mass="80369">MLRKLHTLPALVVSVLVMVLAVTGAIMSLHPALEHHQAVLPDDGQLSVARAAQNIVAQYPGTDQIKRTASGSTIVYFTRNGQPDAVLVNPVTGDGIEPYRPSAFFRWVKDLHRSFLSGDAGRGVAGLSAAVLVFLCLSGVWLLVKRMGGWRNLMRPIRGSAGQRLHSQLGRIAVLALLLSAVTGGYMSAVRFGLLPDASLSEPPFPSRVSDGNRAPVGDLAALQRMDFNQLQDLVFPYPDDPQDVYSITTTAGTGYVDPVTGSLMRFEEPPLPSSVYALIYRLHTGEGLWWLGLLLGFGALTVPVLSMTGAFTWWRRRRAHPKRPNSTAAQEADTIILVGSQGNTTWGFAGTLQASLAQAGYRVHLSTMNGLQPGYPNAQRLFLLTATYGDGDAPDSASEFLKRLDKVPEHRRLPYAVLGFGDRQFPNFCQYARTVDDALSSKGWPQLMAPEWIDRQNSQAFSRWGSRLGLALGIGLELTHTAVRPPTRPMTLIEREDYGEDSDAPISVLRFRPSDRITPSGDRSRSGTFEAGDLMGIVPPGSELPRYYSLASSTEDGVAEICVRKHEHGLCSGHLLQLAVGDTVESFIQHNPQFRPATGKSPVVLIGAGTGIGPLAGFIRRNRSHQPMYLYWGGRNPQSDFLYRDALHDYLADRRLHALNTAFSRTQQACYVQDKLHADASRLRDLMTSGGQILVCGGRDMASGVMEALDDILAPLDVDVRTLKAQGRYLEDVY</sequence>
<dbReference type="PRINTS" id="PR00371">
    <property type="entry name" value="FPNCR"/>
</dbReference>
<dbReference type="InterPro" id="IPR017938">
    <property type="entry name" value="Riboflavin_synthase-like_b-brl"/>
</dbReference>
<dbReference type="PROSITE" id="PS51384">
    <property type="entry name" value="FAD_FR"/>
    <property type="match status" value="1"/>
</dbReference>
<feature type="domain" description="Flavodoxin-like" evidence="6">
    <location>
        <begin position="335"/>
        <end position="470"/>
    </location>
</feature>
<dbReference type="PROSITE" id="PS50902">
    <property type="entry name" value="FLAVODOXIN_LIKE"/>
    <property type="match status" value="1"/>
</dbReference>
<evidence type="ECO:0000313" key="8">
    <source>
        <dbReference type="EMBL" id="TBW57601.1"/>
    </source>
</evidence>
<dbReference type="Pfam" id="PF03929">
    <property type="entry name" value="PepSY_TM"/>
    <property type="match status" value="1"/>
</dbReference>
<dbReference type="InterPro" id="IPR039261">
    <property type="entry name" value="FNR_nucleotide-bd"/>
</dbReference>
<evidence type="ECO:0000256" key="2">
    <source>
        <dbReference type="ARBA" id="ARBA00022643"/>
    </source>
</evidence>
<dbReference type="InterPro" id="IPR008254">
    <property type="entry name" value="Flavodoxin/NO_synth"/>
</dbReference>
<dbReference type="Pfam" id="PF00175">
    <property type="entry name" value="NAD_binding_1"/>
    <property type="match status" value="1"/>
</dbReference>
<keyword evidence="5" id="KW-0812">Transmembrane</keyword>
<dbReference type="Gene3D" id="2.40.30.10">
    <property type="entry name" value="Translation factors"/>
    <property type="match status" value="1"/>
</dbReference>
<keyword evidence="9" id="KW-1185">Reference proteome</keyword>
<dbReference type="Proteomes" id="UP000313645">
    <property type="component" value="Unassembled WGS sequence"/>
</dbReference>